<feature type="non-terminal residue" evidence="1">
    <location>
        <position position="119"/>
    </location>
</feature>
<dbReference type="Proteomes" id="UP000789901">
    <property type="component" value="Unassembled WGS sequence"/>
</dbReference>
<keyword evidence="2" id="KW-1185">Reference proteome</keyword>
<comment type="caution">
    <text evidence="1">The sequence shown here is derived from an EMBL/GenBank/DDBJ whole genome shotgun (WGS) entry which is preliminary data.</text>
</comment>
<sequence>MKVLIDMTPYNDKSLMKNSKYQAAWKFNQPWLSDEDPNNIFWLNKDIKNLQDLLGNFTFVSSHPIIPAYHFYENGTEMNPLFMESAGTTRSKYMKKLEAESCSFPVIAIFVTINDKSDN</sequence>
<organism evidence="1 2">
    <name type="scientific">Gigaspora margarita</name>
    <dbReference type="NCBI Taxonomy" id="4874"/>
    <lineage>
        <taxon>Eukaryota</taxon>
        <taxon>Fungi</taxon>
        <taxon>Fungi incertae sedis</taxon>
        <taxon>Mucoromycota</taxon>
        <taxon>Glomeromycotina</taxon>
        <taxon>Glomeromycetes</taxon>
        <taxon>Diversisporales</taxon>
        <taxon>Gigasporaceae</taxon>
        <taxon>Gigaspora</taxon>
    </lineage>
</organism>
<evidence type="ECO:0000313" key="1">
    <source>
        <dbReference type="EMBL" id="CAG8734330.1"/>
    </source>
</evidence>
<dbReference type="EMBL" id="CAJVQB010009850">
    <property type="protein sequence ID" value="CAG8734330.1"/>
    <property type="molecule type" value="Genomic_DNA"/>
</dbReference>
<evidence type="ECO:0000313" key="2">
    <source>
        <dbReference type="Proteomes" id="UP000789901"/>
    </source>
</evidence>
<name>A0ABN7V662_GIGMA</name>
<proteinExistence type="predicted"/>
<reference evidence="1 2" key="1">
    <citation type="submission" date="2021-06" db="EMBL/GenBank/DDBJ databases">
        <authorList>
            <person name="Kallberg Y."/>
            <person name="Tangrot J."/>
            <person name="Rosling A."/>
        </authorList>
    </citation>
    <scope>NUCLEOTIDE SEQUENCE [LARGE SCALE GENOMIC DNA]</scope>
    <source>
        <strain evidence="1 2">120-4 pot B 10/14</strain>
    </source>
</reference>
<accession>A0ABN7V662</accession>
<gene>
    <name evidence="1" type="ORF">GMARGA_LOCUS14701</name>
</gene>
<protein>
    <submittedName>
        <fullName evidence="1">8297_t:CDS:1</fullName>
    </submittedName>
</protein>